<gene>
    <name evidence="2" type="ORF">JYU34_001033</name>
</gene>
<protein>
    <submittedName>
        <fullName evidence="2">Uncharacterized protein</fullName>
    </submittedName>
</protein>
<feature type="region of interest" description="Disordered" evidence="1">
    <location>
        <begin position="18"/>
        <end position="81"/>
    </location>
</feature>
<reference evidence="2 3" key="1">
    <citation type="submission" date="2021-06" db="EMBL/GenBank/DDBJ databases">
        <title>A haploid diamondback moth (Plutella xylostella L.) genome assembly resolves 31 chromosomes and identifies a diamide resistance mutation.</title>
        <authorList>
            <person name="Ward C.M."/>
            <person name="Perry K.D."/>
            <person name="Baker G."/>
            <person name="Powis K."/>
            <person name="Heckel D.G."/>
            <person name="Baxter S.W."/>
        </authorList>
    </citation>
    <scope>NUCLEOTIDE SEQUENCE [LARGE SCALE GENOMIC DNA]</scope>
    <source>
        <strain evidence="2 3">LV</strain>
        <tissue evidence="2">Single pupa</tissue>
    </source>
</reference>
<keyword evidence="3" id="KW-1185">Reference proteome</keyword>
<sequence>MTNQNVTQRRKEIVVNIPTNNSFESLSEGLDSESEVDYSPPNSDTPNKNSTSNLPRSSSCSEIRNAKTTNELEHVKEKITR</sequence>
<feature type="compositionally biased region" description="Polar residues" evidence="1">
    <location>
        <begin position="40"/>
        <end position="69"/>
    </location>
</feature>
<accession>A0ABQ7R5V4</accession>
<feature type="compositionally biased region" description="Basic and acidic residues" evidence="1">
    <location>
        <begin position="70"/>
        <end position="81"/>
    </location>
</feature>
<evidence type="ECO:0000256" key="1">
    <source>
        <dbReference type="SAM" id="MobiDB-lite"/>
    </source>
</evidence>
<name>A0ABQ7R5V4_PLUXY</name>
<organism evidence="2 3">
    <name type="scientific">Plutella xylostella</name>
    <name type="common">Diamondback moth</name>
    <name type="synonym">Plutella maculipennis</name>
    <dbReference type="NCBI Taxonomy" id="51655"/>
    <lineage>
        <taxon>Eukaryota</taxon>
        <taxon>Metazoa</taxon>
        <taxon>Ecdysozoa</taxon>
        <taxon>Arthropoda</taxon>
        <taxon>Hexapoda</taxon>
        <taxon>Insecta</taxon>
        <taxon>Pterygota</taxon>
        <taxon>Neoptera</taxon>
        <taxon>Endopterygota</taxon>
        <taxon>Lepidoptera</taxon>
        <taxon>Glossata</taxon>
        <taxon>Ditrysia</taxon>
        <taxon>Yponomeutoidea</taxon>
        <taxon>Plutellidae</taxon>
        <taxon>Plutella</taxon>
    </lineage>
</organism>
<evidence type="ECO:0000313" key="2">
    <source>
        <dbReference type="EMBL" id="KAG7312677.1"/>
    </source>
</evidence>
<dbReference type="EMBL" id="JAHIBW010000002">
    <property type="protein sequence ID" value="KAG7312677.1"/>
    <property type="molecule type" value="Genomic_DNA"/>
</dbReference>
<dbReference type="Proteomes" id="UP000823941">
    <property type="component" value="Chromosome 2"/>
</dbReference>
<proteinExistence type="predicted"/>
<comment type="caution">
    <text evidence="2">The sequence shown here is derived from an EMBL/GenBank/DDBJ whole genome shotgun (WGS) entry which is preliminary data.</text>
</comment>
<evidence type="ECO:0000313" key="3">
    <source>
        <dbReference type="Proteomes" id="UP000823941"/>
    </source>
</evidence>